<evidence type="ECO:0000256" key="1">
    <source>
        <dbReference type="SAM" id="MobiDB-lite"/>
    </source>
</evidence>
<proteinExistence type="predicted"/>
<accession>A0A6J5N7Z3</accession>
<organism evidence="2">
    <name type="scientific">uncultured Caudovirales phage</name>
    <dbReference type="NCBI Taxonomy" id="2100421"/>
    <lineage>
        <taxon>Viruses</taxon>
        <taxon>Duplodnaviria</taxon>
        <taxon>Heunggongvirae</taxon>
        <taxon>Uroviricota</taxon>
        <taxon>Caudoviricetes</taxon>
        <taxon>Peduoviridae</taxon>
        <taxon>Maltschvirus</taxon>
        <taxon>Maltschvirus maltsch</taxon>
    </lineage>
</organism>
<feature type="compositionally biased region" description="Low complexity" evidence="1">
    <location>
        <begin position="78"/>
        <end position="90"/>
    </location>
</feature>
<sequence>MAGRPTITAAIDLTPEVLNALKQAGPNERGNYSLEMAVWPNEKRTSDRAPAFTGSVKLKGSKGDGPKGYASVWQNEESSSSSSSSSSDLF</sequence>
<feature type="region of interest" description="Disordered" evidence="1">
    <location>
        <begin position="40"/>
        <end position="90"/>
    </location>
</feature>
<protein>
    <submittedName>
        <fullName evidence="2">Uncharacterized protein</fullName>
    </submittedName>
</protein>
<gene>
    <name evidence="2" type="ORF">UFOVP649_87</name>
</gene>
<reference evidence="2" key="1">
    <citation type="submission" date="2020-04" db="EMBL/GenBank/DDBJ databases">
        <authorList>
            <person name="Chiriac C."/>
            <person name="Salcher M."/>
            <person name="Ghai R."/>
            <person name="Kavagutti S V."/>
        </authorList>
    </citation>
    <scope>NUCLEOTIDE SEQUENCE</scope>
</reference>
<dbReference type="EMBL" id="LR796624">
    <property type="protein sequence ID" value="CAB4155169.1"/>
    <property type="molecule type" value="Genomic_DNA"/>
</dbReference>
<evidence type="ECO:0000313" key="2">
    <source>
        <dbReference type="EMBL" id="CAB4155169.1"/>
    </source>
</evidence>
<name>A0A6J5N7Z3_9CAUD</name>